<keyword evidence="7 12" id="KW-0863">Zinc-finger</keyword>
<dbReference type="GO" id="GO:0016567">
    <property type="term" value="P:protein ubiquitination"/>
    <property type="evidence" value="ECO:0007669"/>
    <property type="project" value="TreeGrafter"/>
</dbReference>
<dbReference type="EMBL" id="KV878596">
    <property type="protein sequence ID" value="OJJ53799.1"/>
    <property type="molecule type" value="Genomic_DNA"/>
</dbReference>
<evidence type="ECO:0000256" key="8">
    <source>
        <dbReference type="ARBA" id="ARBA00022786"/>
    </source>
</evidence>
<keyword evidence="16" id="KW-1185">Reference proteome</keyword>
<dbReference type="InterPro" id="IPR001841">
    <property type="entry name" value="Znf_RING"/>
</dbReference>
<evidence type="ECO:0000256" key="11">
    <source>
        <dbReference type="ARBA" id="ARBA00023136"/>
    </source>
</evidence>
<organism evidence="15 16">
    <name type="scientific">Aspergillus sydowii CBS 593.65</name>
    <dbReference type="NCBI Taxonomy" id="1036612"/>
    <lineage>
        <taxon>Eukaryota</taxon>
        <taxon>Fungi</taxon>
        <taxon>Dikarya</taxon>
        <taxon>Ascomycota</taxon>
        <taxon>Pezizomycotina</taxon>
        <taxon>Eurotiomycetes</taxon>
        <taxon>Eurotiomycetidae</taxon>
        <taxon>Eurotiales</taxon>
        <taxon>Aspergillaceae</taxon>
        <taxon>Aspergillus</taxon>
        <taxon>Aspergillus subgen. Nidulantes</taxon>
    </lineage>
</organism>
<feature type="region of interest" description="Disordered" evidence="13">
    <location>
        <begin position="56"/>
        <end position="75"/>
    </location>
</feature>
<dbReference type="Proteomes" id="UP000184356">
    <property type="component" value="Unassembled WGS sequence"/>
</dbReference>
<dbReference type="STRING" id="1036612.A0A1L9T314"/>
<evidence type="ECO:0000313" key="15">
    <source>
        <dbReference type="EMBL" id="OJJ53799.1"/>
    </source>
</evidence>
<dbReference type="PROSITE" id="PS50089">
    <property type="entry name" value="ZF_RING_2"/>
    <property type="match status" value="1"/>
</dbReference>
<accession>A0A1L9T314</accession>
<dbReference type="SUPFAM" id="SSF57850">
    <property type="entry name" value="RING/U-box"/>
    <property type="match status" value="1"/>
</dbReference>
<evidence type="ECO:0000256" key="3">
    <source>
        <dbReference type="ARBA" id="ARBA00012483"/>
    </source>
</evidence>
<dbReference type="GeneID" id="63759092"/>
<evidence type="ECO:0000256" key="6">
    <source>
        <dbReference type="ARBA" id="ARBA00022723"/>
    </source>
</evidence>
<gene>
    <name evidence="15" type="ORF">ASPSYDRAFT_161710</name>
</gene>
<dbReference type="GO" id="GO:0008270">
    <property type="term" value="F:zinc ion binding"/>
    <property type="evidence" value="ECO:0007669"/>
    <property type="project" value="UniProtKB-KW"/>
</dbReference>
<reference evidence="16" key="1">
    <citation type="journal article" date="2017" name="Genome Biol.">
        <title>Comparative genomics reveals high biological diversity and specific adaptations in the industrially and medically important fungal genus Aspergillus.</title>
        <authorList>
            <person name="de Vries R.P."/>
            <person name="Riley R."/>
            <person name="Wiebenga A."/>
            <person name="Aguilar-Osorio G."/>
            <person name="Amillis S."/>
            <person name="Uchima C.A."/>
            <person name="Anderluh G."/>
            <person name="Asadollahi M."/>
            <person name="Askin M."/>
            <person name="Barry K."/>
            <person name="Battaglia E."/>
            <person name="Bayram O."/>
            <person name="Benocci T."/>
            <person name="Braus-Stromeyer S.A."/>
            <person name="Caldana C."/>
            <person name="Canovas D."/>
            <person name="Cerqueira G.C."/>
            <person name="Chen F."/>
            <person name="Chen W."/>
            <person name="Choi C."/>
            <person name="Clum A."/>
            <person name="Dos Santos R.A."/>
            <person name="Damasio A.R."/>
            <person name="Diallinas G."/>
            <person name="Emri T."/>
            <person name="Fekete E."/>
            <person name="Flipphi M."/>
            <person name="Freyberg S."/>
            <person name="Gallo A."/>
            <person name="Gournas C."/>
            <person name="Habgood R."/>
            <person name="Hainaut M."/>
            <person name="Harispe M.L."/>
            <person name="Henrissat B."/>
            <person name="Hilden K.S."/>
            <person name="Hope R."/>
            <person name="Hossain A."/>
            <person name="Karabika E."/>
            <person name="Karaffa L."/>
            <person name="Karanyi Z."/>
            <person name="Krasevec N."/>
            <person name="Kuo A."/>
            <person name="Kusch H."/>
            <person name="LaButti K."/>
            <person name="Lagendijk E.L."/>
            <person name="Lapidus A."/>
            <person name="Levasseur A."/>
            <person name="Lindquist E."/>
            <person name="Lipzen A."/>
            <person name="Logrieco A.F."/>
            <person name="MacCabe A."/>
            <person name="Maekelae M.R."/>
            <person name="Malavazi I."/>
            <person name="Melin P."/>
            <person name="Meyer V."/>
            <person name="Mielnichuk N."/>
            <person name="Miskei M."/>
            <person name="Molnar A.P."/>
            <person name="Mule G."/>
            <person name="Ngan C.Y."/>
            <person name="Orejas M."/>
            <person name="Orosz E."/>
            <person name="Ouedraogo J.P."/>
            <person name="Overkamp K.M."/>
            <person name="Park H.-S."/>
            <person name="Perrone G."/>
            <person name="Piumi F."/>
            <person name="Punt P.J."/>
            <person name="Ram A.F."/>
            <person name="Ramon A."/>
            <person name="Rauscher S."/>
            <person name="Record E."/>
            <person name="Riano-Pachon D.M."/>
            <person name="Robert V."/>
            <person name="Roehrig J."/>
            <person name="Ruller R."/>
            <person name="Salamov A."/>
            <person name="Salih N.S."/>
            <person name="Samson R.A."/>
            <person name="Sandor E."/>
            <person name="Sanguinetti M."/>
            <person name="Schuetze T."/>
            <person name="Sepcic K."/>
            <person name="Shelest E."/>
            <person name="Sherlock G."/>
            <person name="Sophianopoulou V."/>
            <person name="Squina F.M."/>
            <person name="Sun H."/>
            <person name="Susca A."/>
            <person name="Todd R.B."/>
            <person name="Tsang A."/>
            <person name="Unkles S.E."/>
            <person name="van de Wiele N."/>
            <person name="van Rossen-Uffink D."/>
            <person name="Oliveira J.V."/>
            <person name="Vesth T.C."/>
            <person name="Visser J."/>
            <person name="Yu J.-H."/>
            <person name="Zhou M."/>
            <person name="Andersen M.R."/>
            <person name="Archer D.B."/>
            <person name="Baker S.E."/>
            <person name="Benoit I."/>
            <person name="Brakhage A.A."/>
            <person name="Braus G.H."/>
            <person name="Fischer R."/>
            <person name="Frisvad J.C."/>
            <person name="Goldman G.H."/>
            <person name="Houbraken J."/>
            <person name="Oakley B."/>
            <person name="Pocsi I."/>
            <person name="Scazzocchio C."/>
            <person name="Seiboth B."/>
            <person name="vanKuyk P.A."/>
            <person name="Wortman J."/>
            <person name="Dyer P.S."/>
            <person name="Grigoriev I.V."/>
        </authorList>
    </citation>
    <scope>NUCLEOTIDE SEQUENCE [LARGE SCALE GENOMIC DNA]</scope>
    <source>
        <strain evidence="16">CBS 593.65</strain>
    </source>
</reference>
<evidence type="ECO:0000256" key="13">
    <source>
        <dbReference type="SAM" id="MobiDB-lite"/>
    </source>
</evidence>
<keyword evidence="5" id="KW-0812">Transmembrane</keyword>
<dbReference type="Pfam" id="PF13639">
    <property type="entry name" value="zf-RING_2"/>
    <property type="match status" value="1"/>
</dbReference>
<name>A0A1L9T314_9EURO</name>
<protein>
    <recommendedName>
        <fullName evidence="3">RING-type E3 ubiquitin transferase</fullName>
        <ecNumber evidence="3">2.3.2.27</ecNumber>
    </recommendedName>
</protein>
<proteinExistence type="predicted"/>
<evidence type="ECO:0000256" key="7">
    <source>
        <dbReference type="ARBA" id="ARBA00022771"/>
    </source>
</evidence>
<dbReference type="CDD" id="cd16454">
    <property type="entry name" value="RING-H2_PA-TM-RING"/>
    <property type="match status" value="1"/>
</dbReference>
<dbReference type="RefSeq" id="XP_040697605.1">
    <property type="nucleotide sequence ID" value="XM_040843019.1"/>
</dbReference>
<evidence type="ECO:0000256" key="10">
    <source>
        <dbReference type="ARBA" id="ARBA00022989"/>
    </source>
</evidence>
<dbReference type="PANTHER" id="PTHR45977">
    <property type="entry name" value="TARGET OF ERK KINASE MPK-1"/>
    <property type="match status" value="1"/>
</dbReference>
<evidence type="ECO:0000256" key="5">
    <source>
        <dbReference type="ARBA" id="ARBA00022692"/>
    </source>
</evidence>
<evidence type="ECO:0000256" key="4">
    <source>
        <dbReference type="ARBA" id="ARBA00022679"/>
    </source>
</evidence>
<keyword evidence="6" id="KW-0479">Metal-binding</keyword>
<keyword evidence="10" id="KW-1133">Transmembrane helix</keyword>
<dbReference type="GO" id="GO:0061630">
    <property type="term" value="F:ubiquitin protein ligase activity"/>
    <property type="evidence" value="ECO:0007669"/>
    <property type="project" value="UniProtKB-EC"/>
</dbReference>
<comment type="subcellular location">
    <subcellularLocation>
        <location evidence="2">Membrane</location>
        <topology evidence="2">Multi-pass membrane protein</topology>
    </subcellularLocation>
</comment>
<feature type="domain" description="RING-type" evidence="14">
    <location>
        <begin position="84"/>
        <end position="126"/>
    </location>
</feature>
<dbReference type="VEuPathDB" id="FungiDB:ASPSYDRAFT_161710"/>
<dbReference type="GO" id="GO:0006511">
    <property type="term" value="P:ubiquitin-dependent protein catabolic process"/>
    <property type="evidence" value="ECO:0007669"/>
    <property type="project" value="TreeGrafter"/>
</dbReference>
<dbReference type="OrthoDB" id="8062037at2759"/>
<evidence type="ECO:0000313" key="16">
    <source>
        <dbReference type="Proteomes" id="UP000184356"/>
    </source>
</evidence>
<dbReference type="EC" id="2.3.2.27" evidence="3"/>
<dbReference type="GO" id="GO:0016020">
    <property type="term" value="C:membrane"/>
    <property type="evidence" value="ECO:0007669"/>
    <property type="project" value="UniProtKB-SubCell"/>
</dbReference>
<keyword evidence="8" id="KW-0833">Ubl conjugation pathway</keyword>
<keyword evidence="11" id="KW-0472">Membrane</keyword>
<keyword evidence="9" id="KW-0862">Zinc</keyword>
<dbReference type="SMART" id="SM00184">
    <property type="entry name" value="RING"/>
    <property type="match status" value="1"/>
</dbReference>
<comment type="catalytic activity">
    <reaction evidence="1">
        <text>S-ubiquitinyl-[E2 ubiquitin-conjugating enzyme]-L-cysteine + [acceptor protein]-L-lysine = [E2 ubiquitin-conjugating enzyme]-L-cysteine + N(6)-ubiquitinyl-[acceptor protein]-L-lysine.</text>
        <dbReference type="EC" id="2.3.2.27"/>
    </reaction>
</comment>
<dbReference type="PANTHER" id="PTHR45977:SF4">
    <property type="entry name" value="RING-TYPE DOMAIN-CONTAINING PROTEIN"/>
    <property type="match status" value="1"/>
</dbReference>
<dbReference type="Gene3D" id="3.30.40.10">
    <property type="entry name" value="Zinc/RING finger domain, C3HC4 (zinc finger)"/>
    <property type="match status" value="1"/>
</dbReference>
<evidence type="ECO:0000256" key="2">
    <source>
        <dbReference type="ARBA" id="ARBA00004141"/>
    </source>
</evidence>
<evidence type="ECO:0000256" key="9">
    <source>
        <dbReference type="ARBA" id="ARBA00022833"/>
    </source>
</evidence>
<sequence length="148" mass="16124">MKAFRCRHRSIPVNEIPQTRKSRVSEITKELLVTIPLVKFTTPSSSDGAADVEAGNLVGLQRRDTGEAPTTLPSLGKDHHGPGCPICTETFADGEDLRMLPCSHQFHPGCVDPWLLNRSSTCPMCRSDVVLSSFRAGDGNRINGNKPL</sequence>
<evidence type="ECO:0000256" key="12">
    <source>
        <dbReference type="PROSITE-ProRule" id="PRU00175"/>
    </source>
</evidence>
<dbReference type="InterPro" id="IPR013083">
    <property type="entry name" value="Znf_RING/FYVE/PHD"/>
</dbReference>
<dbReference type="AlphaFoldDB" id="A0A1L9T314"/>
<evidence type="ECO:0000259" key="14">
    <source>
        <dbReference type="PROSITE" id="PS50089"/>
    </source>
</evidence>
<keyword evidence="4" id="KW-0808">Transferase</keyword>
<evidence type="ECO:0000256" key="1">
    <source>
        <dbReference type="ARBA" id="ARBA00000900"/>
    </source>
</evidence>